<feature type="transmembrane region" description="Helical" evidence="10">
    <location>
        <begin position="492"/>
        <end position="510"/>
    </location>
</feature>
<feature type="transmembrane region" description="Helical" evidence="10">
    <location>
        <begin position="291"/>
        <end position="312"/>
    </location>
</feature>
<comment type="pathway">
    <text evidence="2 10">Protein modification; protein glycosylation.</text>
</comment>
<evidence type="ECO:0000256" key="7">
    <source>
        <dbReference type="ARBA" id="ARBA00022989"/>
    </source>
</evidence>
<keyword evidence="7 10" id="KW-1133">Transmembrane helix</keyword>
<organism evidence="13 14">
    <name type="scientific">Microbacterium candidum</name>
    <dbReference type="NCBI Taxonomy" id="3041922"/>
    <lineage>
        <taxon>Bacteria</taxon>
        <taxon>Bacillati</taxon>
        <taxon>Actinomycetota</taxon>
        <taxon>Actinomycetes</taxon>
        <taxon>Micrococcales</taxon>
        <taxon>Microbacteriaceae</taxon>
        <taxon>Microbacterium</taxon>
    </lineage>
</organism>
<evidence type="ECO:0000313" key="14">
    <source>
        <dbReference type="Proteomes" id="UP001235064"/>
    </source>
</evidence>
<feature type="transmembrane region" description="Helical" evidence="10">
    <location>
        <begin position="429"/>
        <end position="446"/>
    </location>
</feature>
<protein>
    <recommendedName>
        <fullName evidence="9 10">Polyprenol-phosphate-mannose--protein mannosyltransferase</fullName>
        <ecNumber evidence="10">2.4.1.-</ecNumber>
    </recommendedName>
</protein>
<keyword evidence="8 10" id="KW-0472">Membrane</keyword>
<evidence type="ECO:0000256" key="5">
    <source>
        <dbReference type="ARBA" id="ARBA00022679"/>
    </source>
</evidence>
<evidence type="ECO:0000256" key="10">
    <source>
        <dbReference type="RuleBase" id="RU367007"/>
    </source>
</evidence>
<feature type="transmembrane region" description="Helical" evidence="10">
    <location>
        <begin position="254"/>
        <end position="271"/>
    </location>
</feature>
<accession>A0ABT7N1T6</accession>
<dbReference type="InterPro" id="IPR027005">
    <property type="entry name" value="PMT-like"/>
</dbReference>
<evidence type="ECO:0000256" key="8">
    <source>
        <dbReference type="ARBA" id="ARBA00023136"/>
    </source>
</evidence>
<dbReference type="InterPro" id="IPR032421">
    <property type="entry name" value="PMT_4TMC"/>
</dbReference>
<evidence type="ECO:0000256" key="6">
    <source>
        <dbReference type="ARBA" id="ARBA00022692"/>
    </source>
</evidence>
<dbReference type="PANTHER" id="PTHR10050:SF46">
    <property type="entry name" value="PROTEIN O-MANNOSYL-TRANSFERASE 2"/>
    <property type="match status" value="1"/>
</dbReference>
<proteinExistence type="inferred from homology"/>
<evidence type="ECO:0000259" key="11">
    <source>
        <dbReference type="Pfam" id="PF02366"/>
    </source>
</evidence>
<keyword evidence="4 10" id="KW-0328">Glycosyltransferase</keyword>
<comment type="similarity">
    <text evidence="3 10">Belongs to the glycosyltransferase 39 family.</text>
</comment>
<feature type="transmembrane region" description="Helical" evidence="10">
    <location>
        <begin position="131"/>
        <end position="152"/>
    </location>
</feature>
<evidence type="ECO:0000256" key="3">
    <source>
        <dbReference type="ARBA" id="ARBA00007222"/>
    </source>
</evidence>
<feature type="transmembrane region" description="Helical" evidence="10">
    <location>
        <begin position="452"/>
        <end position="471"/>
    </location>
</feature>
<feature type="domain" description="ArnT-like N-terminal" evidence="11">
    <location>
        <begin position="107"/>
        <end position="266"/>
    </location>
</feature>
<dbReference type="Pfam" id="PF02366">
    <property type="entry name" value="PMT"/>
    <property type="match status" value="1"/>
</dbReference>
<evidence type="ECO:0000259" key="12">
    <source>
        <dbReference type="Pfam" id="PF16192"/>
    </source>
</evidence>
<evidence type="ECO:0000256" key="4">
    <source>
        <dbReference type="ARBA" id="ARBA00022676"/>
    </source>
</evidence>
<feature type="transmembrane region" description="Helical" evidence="10">
    <location>
        <begin position="405"/>
        <end position="422"/>
    </location>
</feature>
<evidence type="ECO:0000313" key="13">
    <source>
        <dbReference type="EMBL" id="MDL9980664.1"/>
    </source>
</evidence>
<keyword evidence="6 10" id="KW-0812">Transmembrane</keyword>
<keyword evidence="14" id="KW-1185">Reference proteome</keyword>
<evidence type="ECO:0000256" key="2">
    <source>
        <dbReference type="ARBA" id="ARBA00004922"/>
    </source>
</evidence>
<reference evidence="13 14" key="1">
    <citation type="submission" date="2023-06" db="EMBL/GenBank/DDBJ databases">
        <title>Microbacterium sp. nov., isolated from a waste landfill.</title>
        <authorList>
            <person name="Wen W."/>
        </authorList>
    </citation>
    <scope>NUCLEOTIDE SEQUENCE [LARGE SCALE GENOMIC DNA]</scope>
    <source>
        <strain evidence="13 14">ASV49</strain>
    </source>
</reference>
<comment type="function">
    <text evidence="10">Protein O-mannosyltransferase that catalyzes the transfer of a single mannose residue from a polyprenol phospho-mannosyl lipidic donor to the hydroxyl group of selected serine and threonine residues in acceptor proteins.</text>
</comment>
<evidence type="ECO:0000256" key="9">
    <source>
        <dbReference type="ARBA" id="ARBA00093617"/>
    </source>
</evidence>
<feature type="transmembrane region" description="Helical" evidence="10">
    <location>
        <begin position="183"/>
        <end position="201"/>
    </location>
</feature>
<dbReference type="Proteomes" id="UP001235064">
    <property type="component" value="Unassembled WGS sequence"/>
</dbReference>
<dbReference type="Pfam" id="PF16192">
    <property type="entry name" value="PMT_4TMC"/>
    <property type="match status" value="1"/>
</dbReference>
<comment type="caution">
    <text evidence="13">The sequence shown here is derived from an EMBL/GenBank/DDBJ whole genome shotgun (WGS) entry which is preliminary data.</text>
</comment>
<dbReference type="EMBL" id="JASXSZ010000005">
    <property type="protein sequence ID" value="MDL9980664.1"/>
    <property type="molecule type" value="Genomic_DNA"/>
</dbReference>
<name>A0ABT7N1T6_9MICO</name>
<feature type="domain" description="Protein O-mannosyl-transferase C-terminal four TM" evidence="12">
    <location>
        <begin position="338"/>
        <end position="529"/>
    </location>
</feature>
<comment type="subcellular location">
    <subcellularLocation>
        <location evidence="10">Cell membrane</location>
    </subcellularLocation>
    <subcellularLocation>
        <location evidence="1">Endomembrane system</location>
        <topology evidence="1">Multi-pass membrane protein</topology>
    </subcellularLocation>
</comment>
<keyword evidence="5 10" id="KW-0808">Transferase</keyword>
<dbReference type="EC" id="2.4.1.-" evidence="10"/>
<keyword evidence="10" id="KW-1003">Cell membrane</keyword>
<dbReference type="RefSeq" id="WP_286289632.1">
    <property type="nucleotide sequence ID" value="NZ_JASXSZ010000005.1"/>
</dbReference>
<gene>
    <name evidence="13" type="ORF">QSV35_15085</name>
</gene>
<sequence>MTSIDEPLLAHAAVRPSLYDRWVGRIHADPSRARFYDWAAPILVTVLAGILRFWNLAQPHALVFDETYYVKDAWSQWILGYPSTWPNNADRDFAAGHTDIFTKTGSFVVHPPLGKYLIGLGMWIFGAESSFAWRVAVAFVGTMTVLVLYFVAREMTGSTRFATVAGLLMAIDGLAIVMSRVSILDIFLTFFILLAVWFILLDRRSHLERLAELIVARTADDERLRWGPVLWRRPWLLAAGIALGAATAVKWSGLYVLVGFAIYVIVTDALARRRAGVVMWGLDSLRQGLVAALWAVPAALVVYLVSWTGWLVTSGGYDRTSAEAPASGFWSWVPAPLRALWNYHQAMYGFHVGLTTPHTYASPAWQWPFLIRPTSMYWHQDQFGQNGCTFASSCVQAISSIPNPLIWWGSVAAAIYLVYRFIVARDWRYAVVLTALAATYVPWLLYPERTIFQFYTIAMLPFLILALTFALQALAGASSGDRHRRLVGQRVVWIYLIVVALVSALWYPAITGMTIPYDFWRLHNWIQTWI</sequence>
<dbReference type="InterPro" id="IPR003342">
    <property type="entry name" value="ArnT-like_N"/>
</dbReference>
<dbReference type="PANTHER" id="PTHR10050">
    <property type="entry name" value="DOLICHYL-PHOSPHATE-MANNOSE--PROTEIN MANNOSYLTRANSFERASE"/>
    <property type="match status" value="1"/>
</dbReference>
<evidence type="ECO:0000256" key="1">
    <source>
        <dbReference type="ARBA" id="ARBA00004127"/>
    </source>
</evidence>